<dbReference type="InterPro" id="IPR050942">
    <property type="entry name" value="F-box_BR-signaling"/>
</dbReference>
<reference evidence="2 3" key="1">
    <citation type="submission" date="2013-09" db="EMBL/GenBank/DDBJ databases">
        <title>Corchorus capsularis genome sequencing.</title>
        <authorList>
            <person name="Alam M."/>
            <person name="Haque M.S."/>
            <person name="Islam M.S."/>
            <person name="Emdad E.M."/>
            <person name="Islam M.M."/>
            <person name="Ahmed B."/>
            <person name="Halim A."/>
            <person name="Hossen Q.M.M."/>
            <person name="Hossain M.Z."/>
            <person name="Ahmed R."/>
            <person name="Khan M.M."/>
            <person name="Islam R."/>
            <person name="Rashid M.M."/>
            <person name="Khan S.A."/>
            <person name="Rahman M.S."/>
            <person name="Alam M."/>
        </authorList>
    </citation>
    <scope>NUCLEOTIDE SEQUENCE [LARGE SCALE GENOMIC DNA]</scope>
    <source>
        <strain evidence="3">cv. CVL-1</strain>
        <tissue evidence="2">Whole seedling</tissue>
    </source>
</reference>
<dbReference type="PANTHER" id="PTHR44259:SF107">
    <property type="entry name" value="F-BOX PROTEIN SKIP23-LIKE"/>
    <property type="match status" value="1"/>
</dbReference>
<dbReference type="InterPro" id="IPR005174">
    <property type="entry name" value="KIB1-4_b-propeller"/>
</dbReference>
<dbReference type="EMBL" id="AWWV01015129">
    <property type="protein sequence ID" value="OMO53836.1"/>
    <property type="molecule type" value="Genomic_DNA"/>
</dbReference>
<dbReference type="Gramene" id="OMO53836">
    <property type="protein sequence ID" value="OMO53836"/>
    <property type="gene ID" value="CCACVL1_28306"/>
</dbReference>
<evidence type="ECO:0000313" key="2">
    <source>
        <dbReference type="EMBL" id="OMO53836.1"/>
    </source>
</evidence>
<name>A0A1R3G703_COCAP</name>
<dbReference type="AlphaFoldDB" id="A0A1R3G703"/>
<feature type="domain" description="KIB1-4 beta-propeller" evidence="1">
    <location>
        <begin position="39"/>
        <end position="261"/>
    </location>
</feature>
<sequence length="317" mass="36770">MAAVCRSWQASLKDQKPKFPVCLMILAERGDNDNRRSFLTTSEEKVMELELSKIRGRRCWGTPFGWLVTYRDNLTDFEIGLFNPLSRVYSSLPSGNKLIDLIDDSDYSGDHWTDKTQDLIQKLLLPSSPNSSEDCNIVMAIYSWKSSLAFAKPVKYIGQLFICQGLEGNSSPKAVEFANEPPQFRRNNSSKYLVELGGHLCTISRDVRSYRGDDLCMIRRDVRSYEHTSEDEDEDEEDECLYLTYEFRIVKLDMHTRNWENQRYDLYDNDVIGGGFDTIIYKFDNKKILRLPVAVRDDEQQPFRSKISPPLWIHPNS</sequence>
<organism evidence="2 3">
    <name type="scientific">Corchorus capsularis</name>
    <name type="common">Jute</name>
    <dbReference type="NCBI Taxonomy" id="210143"/>
    <lineage>
        <taxon>Eukaryota</taxon>
        <taxon>Viridiplantae</taxon>
        <taxon>Streptophyta</taxon>
        <taxon>Embryophyta</taxon>
        <taxon>Tracheophyta</taxon>
        <taxon>Spermatophyta</taxon>
        <taxon>Magnoliopsida</taxon>
        <taxon>eudicotyledons</taxon>
        <taxon>Gunneridae</taxon>
        <taxon>Pentapetalae</taxon>
        <taxon>rosids</taxon>
        <taxon>malvids</taxon>
        <taxon>Malvales</taxon>
        <taxon>Malvaceae</taxon>
        <taxon>Grewioideae</taxon>
        <taxon>Apeibeae</taxon>
        <taxon>Corchorus</taxon>
    </lineage>
</organism>
<gene>
    <name evidence="2" type="ORF">CCACVL1_28306</name>
</gene>
<dbReference type="Pfam" id="PF03478">
    <property type="entry name" value="Beta-prop_KIB1-4"/>
    <property type="match status" value="1"/>
</dbReference>
<accession>A0A1R3G703</accession>
<dbReference type="PANTHER" id="PTHR44259">
    <property type="entry name" value="OS07G0183000 PROTEIN-RELATED"/>
    <property type="match status" value="1"/>
</dbReference>
<proteinExistence type="predicted"/>
<dbReference type="Proteomes" id="UP000188268">
    <property type="component" value="Unassembled WGS sequence"/>
</dbReference>
<protein>
    <submittedName>
        <fullName evidence="2">Putative F-box protein</fullName>
    </submittedName>
</protein>
<keyword evidence="3" id="KW-1185">Reference proteome</keyword>
<evidence type="ECO:0000313" key="3">
    <source>
        <dbReference type="Proteomes" id="UP000188268"/>
    </source>
</evidence>
<dbReference type="OrthoDB" id="1271311at2759"/>
<comment type="caution">
    <text evidence="2">The sequence shown here is derived from an EMBL/GenBank/DDBJ whole genome shotgun (WGS) entry which is preliminary data.</text>
</comment>
<evidence type="ECO:0000259" key="1">
    <source>
        <dbReference type="Pfam" id="PF03478"/>
    </source>
</evidence>